<dbReference type="InterPro" id="IPR050886">
    <property type="entry name" value="RNA-binding_reg"/>
</dbReference>
<feature type="compositionally biased region" description="Acidic residues" evidence="3">
    <location>
        <begin position="19"/>
        <end position="92"/>
    </location>
</feature>
<name>A0ABR0WXT8_REHGL</name>
<dbReference type="InterPro" id="IPR012677">
    <property type="entry name" value="Nucleotide-bd_a/b_plait_sf"/>
</dbReference>
<evidence type="ECO:0000313" key="5">
    <source>
        <dbReference type="EMBL" id="KAK6151411.1"/>
    </source>
</evidence>
<gene>
    <name evidence="5" type="ORF">DH2020_014046</name>
</gene>
<protein>
    <recommendedName>
        <fullName evidence="4">RRM domain-containing protein</fullName>
    </recommendedName>
</protein>
<evidence type="ECO:0000313" key="6">
    <source>
        <dbReference type="Proteomes" id="UP001318860"/>
    </source>
</evidence>
<dbReference type="InterPro" id="IPR035979">
    <property type="entry name" value="RBD_domain_sf"/>
</dbReference>
<organism evidence="5 6">
    <name type="scientific">Rehmannia glutinosa</name>
    <name type="common">Chinese foxglove</name>
    <dbReference type="NCBI Taxonomy" id="99300"/>
    <lineage>
        <taxon>Eukaryota</taxon>
        <taxon>Viridiplantae</taxon>
        <taxon>Streptophyta</taxon>
        <taxon>Embryophyta</taxon>
        <taxon>Tracheophyta</taxon>
        <taxon>Spermatophyta</taxon>
        <taxon>Magnoliopsida</taxon>
        <taxon>eudicotyledons</taxon>
        <taxon>Gunneridae</taxon>
        <taxon>Pentapetalae</taxon>
        <taxon>asterids</taxon>
        <taxon>lamiids</taxon>
        <taxon>Lamiales</taxon>
        <taxon>Orobanchaceae</taxon>
        <taxon>Rehmannieae</taxon>
        <taxon>Rehmannia</taxon>
    </lineage>
</organism>
<dbReference type="PANTHER" id="PTHR48024:SF9">
    <property type="entry name" value="UBP1-ASSOCIATED PROTEINS 1A-RELATED"/>
    <property type="match status" value="1"/>
</dbReference>
<dbReference type="EMBL" id="JABTTQ020000007">
    <property type="protein sequence ID" value="KAK6151411.1"/>
    <property type="molecule type" value="Genomic_DNA"/>
</dbReference>
<sequence>MAKKRKLDSQLSQLPQKIEEEEHIFEEEEEEDPSELAEEEVEEEEEEEEEIEEVEEEEEEEVEEEEVEGEEEVVEEVEEEEEEEADDEDEEPIRDVVSLLTKEVLFTLLAEAAERHPDVAARVRESADADPSQRKIFVHGLKRDTTSEMLFVEFLKYGEIEDCRLVTDKTSGRCRGYGFVLFKSGRGARGALKEPQKMINNRMTTCQLASVGPIAPPPPPQNQKVQMHQQSEYTQRKIFVSNVGAELDPRRLHTFFSQYGEIEEGPLGLDKETGKPKGFCLFVYKTVESAKLALSEPHKQFEGFKLHCRKAIDGLKPHKMQITQQFVDNVSMVGSTGAVQAQQPQLLNVDPAALGQALTTLIAAQSGLNLLGALGTMGAGTGQMNNPAAVMPGFGSQVVQDGYGMGWYGNQGGYPNQQNGHGNAGGSQHGG</sequence>
<dbReference type="PANTHER" id="PTHR48024">
    <property type="entry name" value="GEO13361P1-RELATED"/>
    <property type="match status" value="1"/>
</dbReference>
<feature type="domain" description="RRM" evidence="4">
    <location>
        <begin position="134"/>
        <end position="232"/>
    </location>
</feature>
<dbReference type="SUPFAM" id="SSF54928">
    <property type="entry name" value="RNA-binding domain, RBD"/>
    <property type="match status" value="2"/>
</dbReference>
<dbReference type="PROSITE" id="PS50102">
    <property type="entry name" value="RRM"/>
    <property type="match status" value="2"/>
</dbReference>
<feature type="region of interest" description="Disordered" evidence="3">
    <location>
        <begin position="1"/>
        <end position="93"/>
    </location>
</feature>
<evidence type="ECO:0000259" key="4">
    <source>
        <dbReference type="PROSITE" id="PS50102"/>
    </source>
</evidence>
<comment type="caution">
    <text evidence="5">The sequence shown here is derived from an EMBL/GenBank/DDBJ whole genome shotgun (WGS) entry which is preliminary data.</text>
</comment>
<feature type="domain" description="RRM" evidence="4">
    <location>
        <begin position="236"/>
        <end position="325"/>
    </location>
</feature>
<proteinExistence type="predicted"/>
<dbReference type="Proteomes" id="UP001318860">
    <property type="component" value="Unassembled WGS sequence"/>
</dbReference>
<reference evidence="5 6" key="1">
    <citation type="journal article" date="2021" name="Comput. Struct. Biotechnol. J.">
        <title>De novo genome assembly of the potent medicinal plant Rehmannia glutinosa using nanopore technology.</title>
        <authorList>
            <person name="Ma L."/>
            <person name="Dong C."/>
            <person name="Song C."/>
            <person name="Wang X."/>
            <person name="Zheng X."/>
            <person name="Niu Y."/>
            <person name="Chen S."/>
            <person name="Feng W."/>
        </authorList>
    </citation>
    <scope>NUCLEOTIDE SEQUENCE [LARGE SCALE GENOMIC DNA]</scope>
    <source>
        <strain evidence="5">DH-2019</strain>
    </source>
</reference>
<keyword evidence="6" id="KW-1185">Reference proteome</keyword>
<evidence type="ECO:0000256" key="2">
    <source>
        <dbReference type="PROSITE-ProRule" id="PRU00176"/>
    </source>
</evidence>
<dbReference type="InterPro" id="IPR000504">
    <property type="entry name" value="RRM_dom"/>
</dbReference>
<keyword evidence="1 2" id="KW-0694">RNA-binding</keyword>
<evidence type="ECO:0000256" key="1">
    <source>
        <dbReference type="ARBA" id="ARBA00022884"/>
    </source>
</evidence>
<evidence type="ECO:0000256" key="3">
    <source>
        <dbReference type="SAM" id="MobiDB-lite"/>
    </source>
</evidence>
<accession>A0ABR0WXT8</accession>
<dbReference type="Gene3D" id="3.30.70.330">
    <property type="match status" value="2"/>
</dbReference>
<dbReference type="SMART" id="SM00360">
    <property type="entry name" value="RRM"/>
    <property type="match status" value="2"/>
</dbReference>
<dbReference type="Pfam" id="PF00076">
    <property type="entry name" value="RRM_1"/>
    <property type="match status" value="2"/>
</dbReference>